<accession>A0A1I0XTS5</accession>
<dbReference type="Gene3D" id="3.90.1640.10">
    <property type="entry name" value="inorganic pyrophosphatase (n-terminal core)"/>
    <property type="match status" value="1"/>
</dbReference>
<gene>
    <name evidence="3" type="ORF">SAMN05216249_107107</name>
</gene>
<dbReference type="Proteomes" id="UP000198838">
    <property type="component" value="Unassembled WGS sequence"/>
</dbReference>
<dbReference type="Pfam" id="PF01368">
    <property type="entry name" value="DHH"/>
    <property type="match status" value="1"/>
</dbReference>
<sequence>MSKLDNELINMKNIAISGHINPDGDCVGACLGLYNYILKNFEGVNVDVYLEPIPAIFDFLKGSSDIKNQYNENNTYDLYIALDCSDIKRLGIFGDYYKKAKHTLCIDHHITNDESFADVCYIQPHRSSACELLYTLMDSEKINKDIAECIYTGMVTDSGVFQYGSTTSETMNIAGKMMDMGIDFPTIVNRVFFQKTFTQNKMLARAINNAKVAADGKILYSIVTKKEMDECNAKPKDLEGCVSHLRSTKGVVASVLMYQNPEGTFKVSLRSEKETDVASIAAKFGGGGHKNAAGCTILENPEEKMKEIVSMIEKELN</sequence>
<dbReference type="AlphaFoldDB" id="A0A1I0XTS5"/>
<proteinExistence type="predicted"/>
<organism evidence="3 4">
    <name type="scientific">Acetitomaculum ruminis DSM 5522</name>
    <dbReference type="NCBI Taxonomy" id="1120918"/>
    <lineage>
        <taxon>Bacteria</taxon>
        <taxon>Bacillati</taxon>
        <taxon>Bacillota</taxon>
        <taxon>Clostridia</taxon>
        <taxon>Lachnospirales</taxon>
        <taxon>Lachnospiraceae</taxon>
        <taxon>Acetitomaculum</taxon>
    </lineage>
</organism>
<dbReference type="InterPro" id="IPR003156">
    <property type="entry name" value="DHHA1_dom"/>
</dbReference>
<dbReference type="RefSeq" id="WP_092871822.1">
    <property type="nucleotide sequence ID" value="NZ_FOJY01000007.1"/>
</dbReference>
<keyword evidence="4" id="KW-1185">Reference proteome</keyword>
<dbReference type="PANTHER" id="PTHR47618:SF1">
    <property type="entry name" value="BIFUNCTIONAL OLIGORIBONUCLEASE AND PAP PHOSPHATASE NRNA"/>
    <property type="match status" value="1"/>
</dbReference>
<dbReference type="OrthoDB" id="9803668at2"/>
<evidence type="ECO:0000259" key="1">
    <source>
        <dbReference type="Pfam" id="PF01368"/>
    </source>
</evidence>
<feature type="domain" description="DDH" evidence="1">
    <location>
        <begin position="13"/>
        <end position="154"/>
    </location>
</feature>
<dbReference type="InterPro" id="IPR001667">
    <property type="entry name" value="DDH_dom"/>
</dbReference>
<name>A0A1I0XTS5_9FIRM</name>
<dbReference type="PANTHER" id="PTHR47618">
    <property type="entry name" value="BIFUNCTIONAL OLIGORIBONUCLEASE AND PAP PHOSPHATASE NRNA"/>
    <property type="match status" value="1"/>
</dbReference>
<dbReference type="Gene3D" id="3.10.310.30">
    <property type="match status" value="1"/>
</dbReference>
<protein>
    <submittedName>
        <fullName evidence="3">Phosphoesterase RecJ domain-containing protein</fullName>
    </submittedName>
</protein>
<dbReference type="InterPro" id="IPR038763">
    <property type="entry name" value="DHH_sf"/>
</dbReference>
<evidence type="ECO:0000259" key="2">
    <source>
        <dbReference type="Pfam" id="PF02272"/>
    </source>
</evidence>
<dbReference type="InterPro" id="IPR051319">
    <property type="entry name" value="Oligoribo/pAp-PDE_c-di-AMP_PDE"/>
</dbReference>
<dbReference type="GO" id="GO:0003676">
    <property type="term" value="F:nucleic acid binding"/>
    <property type="evidence" value="ECO:0007669"/>
    <property type="project" value="InterPro"/>
</dbReference>
<dbReference type="EMBL" id="FOJY01000007">
    <property type="protein sequence ID" value="SFB03660.1"/>
    <property type="molecule type" value="Genomic_DNA"/>
</dbReference>
<feature type="domain" description="DHHA1" evidence="2">
    <location>
        <begin position="216"/>
        <end position="316"/>
    </location>
</feature>
<evidence type="ECO:0000313" key="4">
    <source>
        <dbReference type="Proteomes" id="UP000198838"/>
    </source>
</evidence>
<evidence type="ECO:0000313" key="3">
    <source>
        <dbReference type="EMBL" id="SFB03660.1"/>
    </source>
</evidence>
<reference evidence="3 4" key="1">
    <citation type="submission" date="2016-10" db="EMBL/GenBank/DDBJ databases">
        <authorList>
            <person name="de Groot N.N."/>
        </authorList>
    </citation>
    <scope>NUCLEOTIDE SEQUENCE [LARGE SCALE GENOMIC DNA]</scope>
    <source>
        <strain evidence="3 4">DSM 5522</strain>
    </source>
</reference>
<dbReference type="Pfam" id="PF02272">
    <property type="entry name" value="DHHA1"/>
    <property type="match status" value="1"/>
</dbReference>
<dbReference type="STRING" id="1120918.SAMN05216249_107107"/>
<dbReference type="SUPFAM" id="SSF64182">
    <property type="entry name" value="DHH phosphoesterases"/>
    <property type="match status" value="1"/>
</dbReference>